<feature type="domain" description="Thioredoxin" evidence="9">
    <location>
        <begin position="388"/>
        <end position="516"/>
    </location>
</feature>
<name>A0ABM0VY12_CAMSA</name>
<feature type="domain" description="Thioredoxin" evidence="9">
    <location>
        <begin position="27"/>
        <end position="158"/>
    </location>
</feature>
<keyword evidence="10" id="KW-1185">Reference proteome</keyword>
<feature type="transmembrane region" description="Helical" evidence="8">
    <location>
        <begin position="14"/>
        <end position="36"/>
    </location>
</feature>
<evidence type="ECO:0000259" key="9">
    <source>
        <dbReference type="PROSITE" id="PS51352"/>
    </source>
</evidence>
<reference evidence="11" key="2">
    <citation type="submission" date="2025-08" db="UniProtKB">
        <authorList>
            <consortium name="RefSeq"/>
        </authorList>
    </citation>
    <scope>IDENTIFICATION</scope>
    <source>
        <tissue evidence="11">Leaf</tissue>
    </source>
</reference>
<dbReference type="Proteomes" id="UP000694864">
    <property type="component" value="Chromosome 14"/>
</dbReference>
<evidence type="ECO:0000256" key="3">
    <source>
        <dbReference type="ARBA" id="ARBA00006347"/>
    </source>
</evidence>
<gene>
    <name evidence="11" type="primary">LOC104743446</name>
</gene>
<dbReference type="GeneID" id="104743446"/>
<keyword evidence="7" id="KW-0676">Redox-active center</keyword>
<dbReference type="PROSITE" id="PS51352">
    <property type="entry name" value="THIOREDOXIN_2"/>
    <property type="match status" value="2"/>
</dbReference>
<evidence type="ECO:0000256" key="6">
    <source>
        <dbReference type="ARBA" id="ARBA00023235"/>
    </source>
</evidence>
<dbReference type="SUPFAM" id="SSF52833">
    <property type="entry name" value="Thioredoxin-like"/>
    <property type="match status" value="4"/>
</dbReference>
<dbReference type="PANTHER" id="PTHR18929:SF132">
    <property type="entry name" value="PROTEIN DISULFIDE-ISOMERASE A3"/>
    <property type="match status" value="1"/>
</dbReference>
<comment type="similarity">
    <text evidence="3">Belongs to the protein disulfide isomerase family.</text>
</comment>
<keyword evidence="8" id="KW-0812">Transmembrane</keyword>
<keyword evidence="8" id="KW-1133">Transmembrane helix</keyword>
<accession>A0ABM0VY12</accession>
<proteinExistence type="inferred from homology"/>
<keyword evidence="8" id="KW-0472">Membrane</keyword>
<organism evidence="10 11">
    <name type="scientific">Camelina sativa</name>
    <name type="common">False flax</name>
    <name type="synonym">Myagrum sativum</name>
    <dbReference type="NCBI Taxonomy" id="90675"/>
    <lineage>
        <taxon>Eukaryota</taxon>
        <taxon>Viridiplantae</taxon>
        <taxon>Streptophyta</taxon>
        <taxon>Embryophyta</taxon>
        <taxon>Tracheophyta</taxon>
        <taxon>Spermatophyta</taxon>
        <taxon>Magnoliopsida</taxon>
        <taxon>eudicotyledons</taxon>
        <taxon>Gunneridae</taxon>
        <taxon>Pentapetalae</taxon>
        <taxon>rosids</taxon>
        <taxon>malvids</taxon>
        <taxon>Brassicales</taxon>
        <taxon>Brassicaceae</taxon>
        <taxon>Camelineae</taxon>
        <taxon>Camelina</taxon>
    </lineage>
</organism>
<dbReference type="Gene3D" id="3.40.30.10">
    <property type="entry name" value="Glutaredoxin"/>
    <property type="match status" value="4"/>
</dbReference>
<dbReference type="CDD" id="cd02961">
    <property type="entry name" value="PDI_a_family"/>
    <property type="match status" value="1"/>
</dbReference>
<evidence type="ECO:0000256" key="8">
    <source>
        <dbReference type="SAM" id="Phobius"/>
    </source>
</evidence>
<dbReference type="InterPro" id="IPR013766">
    <property type="entry name" value="Thioredoxin_domain"/>
</dbReference>
<reference evidence="10" key="1">
    <citation type="journal article" date="2014" name="Nat. Commun.">
        <title>The emerging biofuel crop Camelina sativa retains a highly undifferentiated hexaploid genome structure.</title>
        <authorList>
            <person name="Kagale S."/>
            <person name="Koh C."/>
            <person name="Nixon J."/>
            <person name="Bollina V."/>
            <person name="Clarke W.E."/>
            <person name="Tuteja R."/>
            <person name="Spillane C."/>
            <person name="Robinson S.J."/>
            <person name="Links M.G."/>
            <person name="Clarke C."/>
            <person name="Higgins E.E."/>
            <person name="Huebert T."/>
            <person name="Sharpe A.G."/>
            <person name="Parkin I.A."/>
        </authorList>
    </citation>
    <scope>NUCLEOTIDE SEQUENCE [LARGE SCALE GENOMIC DNA]</scope>
    <source>
        <strain evidence="10">cv. DH55</strain>
    </source>
</reference>
<dbReference type="EC" id="5.3.4.1" evidence="4"/>
<sequence length="535" mass="60656">MAVEETCSLGHREIAIVAISGYVLFWILLLSFASSIRSEHTETKELVLTLDHSNYDEIINKHDFIVVNFYTSWYMYCDSFNISYEEVASELSSHVPPVVFAKIDASEEANGEFVTTKIGINARFPSILVFRYRGKLHEWYLGPKKAEDIAFFLTRLSEEPLPSLHIKSADEVAEYVGDKKVLVVGIFPKLSGSEFDSFLAAAYKFRADYDSATAEDRIKLHFNYTFAHTLDAKLLPSGESTVVGPLVRIFKPFDELVVDSKDFESVALENFVKESSFPLVTVFDKDPNNTPYVIRFFYSPYTKVMLYINLTGEAVESFKFKYREVATSNKGQGLRFLLGGVSDSQGTLKNYGHKESHIPLIIIETASRNNYLKANVEIDHLESWVKDFKDGKLAPYVKSQPIPTENNDLVKVVVSNSFDDMVFKSVKNVMLIFYVPWSKFYKKLVPMFDEIAVSYQNDPSVVIAKIDLSKNDIPRDTFDVKGVPTIYFISASGNIVVYHGDGTKEDFISFIHKNKDTVGKADKKEKTTKEAKDEL</sequence>
<dbReference type="InterPro" id="IPR036249">
    <property type="entry name" value="Thioredoxin-like_sf"/>
</dbReference>
<keyword evidence="6" id="KW-0413">Isomerase</keyword>
<protein>
    <recommendedName>
        <fullName evidence="4">protein disulfide-isomerase</fullName>
        <ecNumber evidence="4">5.3.4.1</ecNumber>
    </recommendedName>
</protein>
<dbReference type="Pfam" id="PF00085">
    <property type="entry name" value="Thioredoxin"/>
    <property type="match status" value="2"/>
</dbReference>
<evidence type="ECO:0000256" key="4">
    <source>
        <dbReference type="ARBA" id="ARBA00012723"/>
    </source>
</evidence>
<evidence type="ECO:0000256" key="2">
    <source>
        <dbReference type="ARBA" id="ARBA00004319"/>
    </source>
</evidence>
<dbReference type="RefSeq" id="XP_010462831.1">
    <property type="nucleotide sequence ID" value="XM_010464529.1"/>
</dbReference>
<evidence type="ECO:0000256" key="5">
    <source>
        <dbReference type="ARBA" id="ARBA00022824"/>
    </source>
</evidence>
<evidence type="ECO:0000313" key="10">
    <source>
        <dbReference type="Proteomes" id="UP000694864"/>
    </source>
</evidence>
<evidence type="ECO:0000256" key="1">
    <source>
        <dbReference type="ARBA" id="ARBA00001182"/>
    </source>
</evidence>
<evidence type="ECO:0000313" key="11">
    <source>
        <dbReference type="RefSeq" id="XP_010462831.1"/>
    </source>
</evidence>
<dbReference type="CDD" id="cd02981">
    <property type="entry name" value="PDI_b_family"/>
    <property type="match status" value="1"/>
</dbReference>
<comment type="subcellular location">
    <subcellularLocation>
        <location evidence="2">Endoplasmic reticulum lumen</location>
    </subcellularLocation>
</comment>
<keyword evidence="5" id="KW-0256">Endoplasmic reticulum</keyword>
<comment type="catalytic activity">
    <reaction evidence="1">
        <text>Catalyzes the rearrangement of -S-S- bonds in proteins.</text>
        <dbReference type="EC" id="5.3.4.1"/>
    </reaction>
</comment>
<dbReference type="Pfam" id="PF13848">
    <property type="entry name" value="Thioredoxin_6"/>
    <property type="match status" value="1"/>
</dbReference>
<dbReference type="PANTHER" id="PTHR18929">
    <property type="entry name" value="PROTEIN DISULFIDE ISOMERASE"/>
    <property type="match status" value="1"/>
</dbReference>
<evidence type="ECO:0000256" key="7">
    <source>
        <dbReference type="ARBA" id="ARBA00023284"/>
    </source>
</evidence>
<dbReference type="CDD" id="cd02982">
    <property type="entry name" value="PDI_b'_family"/>
    <property type="match status" value="1"/>
</dbReference>